<comment type="caution">
    <text evidence="1">The sequence shown here is derived from an EMBL/GenBank/DDBJ whole genome shotgun (WGS) entry which is preliminary data.</text>
</comment>
<dbReference type="eggNOG" id="ENOG5033K1R">
    <property type="taxonomic scope" value="Bacteria"/>
</dbReference>
<dbReference type="AlphaFoldDB" id="N9LVK0"/>
<dbReference type="HOGENOM" id="CLU_2116019_0_0_6"/>
<dbReference type="EMBL" id="APRP01000022">
    <property type="protein sequence ID" value="ENX00373.1"/>
    <property type="molecule type" value="Genomic_DNA"/>
</dbReference>
<sequence length="116" mass="12991">MIPLILLGAAAVVGAVALAAFWKEIVGWIKKVYEKLPESIKQNLQGAMAFVERVAGALKNIMNYYSYNEQTQKWTETVVSREVDPSSIPDHIREKIKSSSKVDITDELQEKLELVA</sequence>
<organism evidence="1 2">
    <name type="scientific">Acinetobacter modestus</name>
    <dbReference type="NCBI Taxonomy" id="1776740"/>
    <lineage>
        <taxon>Bacteria</taxon>
        <taxon>Pseudomonadati</taxon>
        <taxon>Pseudomonadota</taxon>
        <taxon>Gammaproteobacteria</taxon>
        <taxon>Moraxellales</taxon>
        <taxon>Moraxellaceae</taxon>
        <taxon>Acinetobacter</taxon>
    </lineage>
</organism>
<proteinExistence type="predicted"/>
<protein>
    <submittedName>
        <fullName evidence="1">Uncharacterized protein</fullName>
    </submittedName>
</protein>
<reference evidence="1 2" key="1">
    <citation type="submission" date="2013-02" db="EMBL/GenBank/DDBJ databases">
        <title>The Genome Sequence of Acinetobacter sp. ANC 3862.</title>
        <authorList>
            <consortium name="The Broad Institute Genome Sequencing Platform"/>
            <consortium name="The Broad Institute Genome Sequencing Center for Infectious Disease"/>
            <person name="Cerqueira G."/>
            <person name="Feldgarden M."/>
            <person name="Courvalin P."/>
            <person name="Perichon B."/>
            <person name="Grillot-Courvalin C."/>
            <person name="Clermont D."/>
            <person name="Rocha E."/>
            <person name="Yoon E.-J."/>
            <person name="Nemec A."/>
            <person name="Walker B."/>
            <person name="Young S.K."/>
            <person name="Zeng Q."/>
            <person name="Gargeya S."/>
            <person name="Fitzgerald M."/>
            <person name="Haas B."/>
            <person name="Abouelleil A."/>
            <person name="Alvarado L."/>
            <person name="Arachchi H.M."/>
            <person name="Berlin A.M."/>
            <person name="Chapman S.B."/>
            <person name="Dewar J."/>
            <person name="Goldberg J."/>
            <person name="Griggs A."/>
            <person name="Gujja S."/>
            <person name="Hansen M."/>
            <person name="Howarth C."/>
            <person name="Imamovic A."/>
            <person name="Larimer J."/>
            <person name="McCowan C."/>
            <person name="Murphy C."/>
            <person name="Neiman D."/>
            <person name="Pearson M."/>
            <person name="Priest M."/>
            <person name="Roberts A."/>
            <person name="Saif S."/>
            <person name="Shea T."/>
            <person name="Sisk P."/>
            <person name="Sykes S."/>
            <person name="Wortman J."/>
            <person name="Nusbaum C."/>
            <person name="Birren B."/>
        </authorList>
    </citation>
    <scope>NUCLEOTIDE SEQUENCE [LARGE SCALE GENOMIC DNA]</scope>
    <source>
        <strain evidence="1 2">ANC 3862</strain>
    </source>
</reference>
<dbReference type="PATRIC" id="fig|1217705.3.peg.1986"/>
<dbReference type="STRING" id="1217705.F900_02043"/>
<accession>N9LVK0</accession>
<gene>
    <name evidence="1" type="ORF">F900_02043</name>
</gene>
<dbReference type="RefSeq" id="WP_005217224.1">
    <property type="nucleotide sequence ID" value="NZ_KB850089.1"/>
</dbReference>
<evidence type="ECO:0000313" key="2">
    <source>
        <dbReference type="Proteomes" id="UP000013248"/>
    </source>
</evidence>
<evidence type="ECO:0000313" key="1">
    <source>
        <dbReference type="EMBL" id="ENX00373.1"/>
    </source>
</evidence>
<name>N9LVK0_9GAMM</name>
<dbReference type="Proteomes" id="UP000013248">
    <property type="component" value="Unassembled WGS sequence"/>
</dbReference>